<protein>
    <recommendedName>
        <fullName evidence="4">Protein regulator of cytokinesis 1</fullName>
    </recommendedName>
</protein>
<keyword evidence="1" id="KW-0175">Coiled coil</keyword>
<gene>
    <name evidence="2" type="ORF">CHS0354_006104</name>
</gene>
<dbReference type="GO" id="GO:0005737">
    <property type="term" value="C:cytoplasm"/>
    <property type="evidence" value="ECO:0007669"/>
    <property type="project" value="TreeGrafter"/>
</dbReference>
<evidence type="ECO:0000313" key="3">
    <source>
        <dbReference type="Proteomes" id="UP001195483"/>
    </source>
</evidence>
<organism evidence="2 3">
    <name type="scientific">Potamilus streckersoni</name>
    <dbReference type="NCBI Taxonomy" id="2493646"/>
    <lineage>
        <taxon>Eukaryota</taxon>
        <taxon>Metazoa</taxon>
        <taxon>Spiralia</taxon>
        <taxon>Lophotrochozoa</taxon>
        <taxon>Mollusca</taxon>
        <taxon>Bivalvia</taxon>
        <taxon>Autobranchia</taxon>
        <taxon>Heteroconchia</taxon>
        <taxon>Palaeoheterodonta</taxon>
        <taxon>Unionida</taxon>
        <taxon>Unionoidea</taxon>
        <taxon>Unionidae</taxon>
        <taxon>Ambleminae</taxon>
        <taxon>Lampsilini</taxon>
        <taxon>Potamilus</taxon>
    </lineage>
</organism>
<dbReference type="PANTHER" id="PTHR19321">
    <property type="entry name" value="PROTEIN REGULATOR OF CYTOKINESIS 1 PRC1-RELATED"/>
    <property type="match status" value="1"/>
</dbReference>
<reference evidence="2" key="2">
    <citation type="journal article" date="2021" name="Genome Biol. Evol.">
        <title>Developing a high-quality reference genome for a parasitic bivalve with doubly uniparental inheritance (Bivalvia: Unionida).</title>
        <authorList>
            <person name="Smith C.H."/>
        </authorList>
    </citation>
    <scope>NUCLEOTIDE SEQUENCE</scope>
    <source>
        <strain evidence="2">CHS0354</strain>
        <tissue evidence="2">Mantle</tissue>
    </source>
</reference>
<evidence type="ECO:0008006" key="4">
    <source>
        <dbReference type="Google" id="ProtNLM"/>
    </source>
</evidence>
<comment type="caution">
    <text evidence="2">The sequence shown here is derived from an EMBL/GenBank/DDBJ whole genome shotgun (WGS) entry which is preliminary data.</text>
</comment>
<feature type="coiled-coil region" evidence="1">
    <location>
        <begin position="46"/>
        <end position="129"/>
    </location>
</feature>
<name>A0AAE0W0Q3_9BIVA</name>
<dbReference type="Pfam" id="PF03999">
    <property type="entry name" value="MAP65_ASE1"/>
    <property type="match status" value="1"/>
</dbReference>
<keyword evidence="3" id="KW-1185">Reference proteome</keyword>
<reference evidence="2" key="1">
    <citation type="journal article" date="2021" name="Genome Biol. Evol.">
        <title>A High-Quality Reference Genome for a Parasitic Bivalve with Doubly Uniparental Inheritance (Bivalvia: Unionida).</title>
        <authorList>
            <person name="Smith C.H."/>
        </authorList>
    </citation>
    <scope>NUCLEOTIDE SEQUENCE</scope>
    <source>
        <strain evidence="2">CHS0354</strain>
    </source>
</reference>
<proteinExistence type="predicted"/>
<dbReference type="InterPro" id="IPR007145">
    <property type="entry name" value="MAP65_Ase1_PRC1"/>
</dbReference>
<dbReference type="Proteomes" id="UP001195483">
    <property type="component" value="Unassembled WGS sequence"/>
</dbReference>
<accession>A0AAE0W0Q3</accession>
<dbReference type="PANTHER" id="PTHR19321:SF41">
    <property type="entry name" value="FASCETTO-RELATED"/>
    <property type="match status" value="1"/>
</dbReference>
<sequence length="633" mass="74030">MATPSKEQLKTELTSCLDLALNKLHQIWNILGLCDAQRRDRTNTVLHHLRNLLDEMVNEEETLKEQILRNIKEYKRDMELLCKELAVPEFELKKSSAILQQEKDLRAKLDSLKKEKQDRLRTLKKLKDQDQTLCDLMITTPYYIPTGCTPTSEQLQALEKHVNSLTAEKEKRFREFVSTKQKIVDLFMEMDRSPDTDFERTVLCEEDQNFILSSENMTAIKVLLAEAERSKHEMEKRVKDLWDRIHVLWERLSIPQEETTAFSKGKEGYKTSVFKALKEEVERCEKLKFNNMQKFVEGMRKELVSWWDKCFYSEVQREYFKPMKDDNFTEELLELHEKEVNKMKEYYEKYSSMLQKVERREKLFTDMVEFERKASDPNRFFNDRGGKFLQEEKARKKITKELPKMEAELREEIAAWEKEHGEIILIYGKRVVAYLEQSWINYNERKVREKEERIRARNKMVEEEVIYGSKPSTPAKRRLIQTTPSKTPKIRKLDNSDGLEIKVKLKYKINDTSKTPASCSKIQHSSIFHSPYGKTPMSANKVLSSSKVNPGTRQRRRSNRLARKVLGERNTGTNESVFSHTAITGCVGDGQSGGEMSLASMGSYQEFSSGLNSEARQYCRSSILPHASPGQKV</sequence>
<evidence type="ECO:0000313" key="2">
    <source>
        <dbReference type="EMBL" id="KAK3597748.1"/>
    </source>
</evidence>
<dbReference type="GO" id="GO:0008017">
    <property type="term" value="F:microtubule binding"/>
    <property type="evidence" value="ECO:0007669"/>
    <property type="project" value="InterPro"/>
</dbReference>
<evidence type="ECO:0000256" key="1">
    <source>
        <dbReference type="SAM" id="Coils"/>
    </source>
</evidence>
<dbReference type="GO" id="GO:1990023">
    <property type="term" value="C:mitotic spindle midzone"/>
    <property type="evidence" value="ECO:0007669"/>
    <property type="project" value="TreeGrafter"/>
</dbReference>
<dbReference type="GO" id="GO:0051256">
    <property type="term" value="P:mitotic spindle midzone assembly"/>
    <property type="evidence" value="ECO:0007669"/>
    <property type="project" value="TreeGrafter"/>
</dbReference>
<dbReference type="Gene3D" id="1.20.58.1520">
    <property type="match status" value="1"/>
</dbReference>
<dbReference type="AlphaFoldDB" id="A0AAE0W0Q3"/>
<dbReference type="EMBL" id="JAEAOA010000432">
    <property type="protein sequence ID" value="KAK3597748.1"/>
    <property type="molecule type" value="Genomic_DNA"/>
</dbReference>
<reference evidence="2" key="3">
    <citation type="submission" date="2023-05" db="EMBL/GenBank/DDBJ databases">
        <authorList>
            <person name="Smith C.H."/>
        </authorList>
    </citation>
    <scope>NUCLEOTIDE SEQUENCE</scope>
    <source>
        <strain evidence="2">CHS0354</strain>
        <tissue evidence="2">Mantle</tissue>
    </source>
</reference>